<protein>
    <submittedName>
        <fullName evidence="2">DDE_3 domain-containing protein</fullName>
    </submittedName>
</protein>
<proteinExistence type="predicted"/>
<feature type="domain" description="Tc1-like transposase DDE" evidence="1">
    <location>
        <begin position="11"/>
        <end position="80"/>
    </location>
</feature>
<evidence type="ECO:0000313" key="2">
    <source>
        <dbReference type="EnsemblMetazoa" id="MDOA002482-PB"/>
    </source>
</evidence>
<dbReference type="InterPro" id="IPR036397">
    <property type="entry name" value="RNaseH_sf"/>
</dbReference>
<name>A0A1I8M925_MUSDO</name>
<accession>A0A1I8M925</accession>
<dbReference type="GO" id="GO:0003676">
    <property type="term" value="F:nucleic acid binding"/>
    <property type="evidence" value="ECO:0007669"/>
    <property type="project" value="InterPro"/>
</dbReference>
<dbReference type="Pfam" id="PF13358">
    <property type="entry name" value="DDE_3"/>
    <property type="match status" value="1"/>
</dbReference>
<dbReference type="InterPro" id="IPR038717">
    <property type="entry name" value="Tc1-like_DDE_dom"/>
</dbReference>
<dbReference type="VEuPathDB" id="VectorBase:MDOMA2_017850"/>
<dbReference type="eggNOG" id="ENOG502SDM0">
    <property type="taxonomic scope" value="Eukaryota"/>
</dbReference>
<sequence length="271" mass="31466">MNSSTYTELLEDALLSFMDEKTDEDSIFQQDNAAIHVSKQYKSWFNERCIPLLDWPGCSPDLTPIENLWEYMARKVYGNNAQNVSIMTVTELKLRLKQQKSIKDNNRIPGHCDENKILQQFARLYITSPERIVHLLTERPLFNTCNQVSDVLTKINKILTRHQAFSVDNLYVKLYNGLKHFDDNICQRSFSAEDKDLTNYQDCIQELHEDLIECEGPPDWFEKTNEAVVCQYLNDIVNCHYIKTAMLCGLKPALLLRTFSIGIMQEVVTVK</sequence>
<dbReference type="AlphaFoldDB" id="A0A1I8M925"/>
<dbReference type="Gene3D" id="3.30.420.10">
    <property type="entry name" value="Ribonuclease H-like superfamily/Ribonuclease H"/>
    <property type="match status" value="1"/>
</dbReference>
<evidence type="ECO:0000259" key="1">
    <source>
        <dbReference type="Pfam" id="PF13358"/>
    </source>
</evidence>
<reference evidence="2" key="1">
    <citation type="submission" date="2020-05" db="UniProtKB">
        <authorList>
            <consortium name="EnsemblMetazoa"/>
        </authorList>
    </citation>
    <scope>IDENTIFICATION</scope>
    <source>
        <strain evidence="2">Aabys</strain>
    </source>
</reference>
<organism evidence="2">
    <name type="scientific">Musca domestica</name>
    <name type="common">House fly</name>
    <dbReference type="NCBI Taxonomy" id="7370"/>
    <lineage>
        <taxon>Eukaryota</taxon>
        <taxon>Metazoa</taxon>
        <taxon>Ecdysozoa</taxon>
        <taxon>Arthropoda</taxon>
        <taxon>Hexapoda</taxon>
        <taxon>Insecta</taxon>
        <taxon>Pterygota</taxon>
        <taxon>Neoptera</taxon>
        <taxon>Endopterygota</taxon>
        <taxon>Diptera</taxon>
        <taxon>Brachycera</taxon>
        <taxon>Muscomorpha</taxon>
        <taxon>Muscoidea</taxon>
        <taxon>Muscidae</taxon>
        <taxon>Musca</taxon>
    </lineage>
</organism>
<dbReference type="EnsemblMetazoa" id="MDOA002482-RB">
    <property type="protein sequence ID" value="MDOA002482-PB"/>
    <property type="gene ID" value="MDOA002482"/>
</dbReference>
<dbReference type="VEuPathDB" id="VectorBase:MDOA002482"/>